<keyword evidence="2 11" id="KW-1003">Cell membrane</keyword>
<evidence type="ECO:0000256" key="11">
    <source>
        <dbReference type="HAMAP-Rule" id="MF_00454"/>
    </source>
</evidence>
<feature type="transmembrane region" description="Helical" evidence="11">
    <location>
        <begin position="67"/>
        <end position="84"/>
    </location>
</feature>
<keyword evidence="11" id="KW-0915">Sodium</keyword>
<accession>A0A096AR34</accession>
<evidence type="ECO:0000256" key="5">
    <source>
        <dbReference type="ARBA" id="ARBA00022989"/>
    </source>
</evidence>
<dbReference type="HAMAP" id="MF_00454">
    <property type="entry name" value="FluC"/>
    <property type="match status" value="1"/>
</dbReference>
<organism evidence="12 13">
    <name type="scientific">Prevotella disiens DNF00882</name>
    <dbReference type="NCBI Taxonomy" id="1401075"/>
    <lineage>
        <taxon>Bacteria</taxon>
        <taxon>Pseudomonadati</taxon>
        <taxon>Bacteroidota</taxon>
        <taxon>Bacteroidia</taxon>
        <taxon>Bacteroidales</taxon>
        <taxon>Prevotellaceae</taxon>
        <taxon>Prevotella</taxon>
    </lineage>
</organism>
<dbReference type="GO" id="GO:0062054">
    <property type="term" value="F:fluoride channel activity"/>
    <property type="evidence" value="ECO:0007669"/>
    <property type="project" value="UniProtKB-UniRule"/>
</dbReference>
<evidence type="ECO:0000256" key="2">
    <source>
        <dbReference type="ARBA" id="ARBA00022475"/>
    </source>
</evidence>
<evidence type="ECO:0000256" key="4">
    <source>
        <dbReference type="ARBA" id="ARBA00022692"/>
    </source>
</evidence>
<evidence type="ECO:0000256" key="6">
    <source>
        <dbReference type="ARBA" id="ARBA00023065"/>
    </source>
</evidence>
<comment type="subcellular location">
    <subcellularLocation>
        <location evidence="1 11">Cell membrane</location>
        <topology evidence="1 11">Multi-pass membrane protein</topology>
    </subcellularLocation>
</comment>
<keyword evidence="5 11" id="KW-1133">Transmembrane helix</keyword>
<evidence type="ECO:0000313" key="13">
    <source>
        <dbReference type="Proteomes" id="UP000029538"/>
    </source>
</evidence>
<comment type="function">
    <text evidence="11">Fluoride-specific ion channel. Important for reducing fluoride concentration in the cell, thus reducing its toxicity.</text>
</comment>
<comment type="activity regulation">
    <text evidence="11">Na(+) is not transported, but it plays an essential structural role and its presence is essential for fluoride channel function.</text>
</comment>
<dbReference type="NCBIfam" id="TIGR00494">
    <property type="entry name" value="crcB"/>
    <property type="match status" value="1"/>
</dbReference>
<dbReference type="EMBL" id="JRNR01000036">
    <property type="protein sequence ID" value="KGF49548.1"/>
    <property type="molecule type" value="Genomic_DNA"/>
</dbReference>
<evidence type="ECO:0000256" key="10">
    <source>
        <dbReference type="ARBA" id="ARBA00035585"/>
    </source>
</evidence>
<evidence type="ECO:0000256" key="9">
    <source>
        <dbReference type="ARBA" id="ARBA00035120"/>
    </source>
</evidence>
<keyword evidence="3" id="KW-0997">Cell inner membrane</keyword>
<keyword evidence="11" id="KW-0813">Transport</keyword>
<evidence type="ECO:0000256" key="7">
    <source>
        <dbReference type="ARBA" id="ARBA00023136"/>
    </source>
</evidence>
<dbReference type="GO" id="GO:0140114">
    <property type="term" value="P:cellular detoxification of fluoride"/>
    <property type="evidence" value="ECO:0007669"/>
    <property type="project" value="UniProtKB-UniRule"/>
</dbReference>
<sequence>MFKDFLLVGFGSFFGGGLRFLVSRLLAVSCNSTFPFGTFTVNVLGCFIIGFISSLSMNNWLTPNTRLLLTTGFCGGFTTFSTFMNENAAMMKDGMPTTALLYTLASLILGFVALIIGQQLARVF</sequence>
<name>A0A096AR34_9BACT</name>
<feature type="binding site" evidence="11">
    <location>
        <position position="75"/>
    </location>
    <ligand>
        <name>Na(+)</name>
        <dbReference type="ChEBI" id="CHEBI:29101"/>
        <note>structural</note>
    </ligand>
</feature>
<evidence type="ECO:0000256" key="8">
    <source>
        <dbReference type="ARBA" id="ARBA00023303"/>
    </source>
</evidence>
<dbReference type="PANTHER" id="PTHR28259:SF1">
    <property type="entry name" value="FLUORIDE EXPORT PROTEIN 1-RELATED"/>
    <property type="match status" value="1"/>
</dbReference>
<dbReference type="GO" id="GO:0046872">
    <property type="term" value="F:metal ion binding"/>
    <property type="evidence" value="ECO:0007669"/>
    <property type="project" value="UniProtKB-KW"/>
</dbReference>
<feature type="binding site" evidence="11">
    <location>
        <position position="78"/>
    </location>
    <ligand>
        <name>Na(+)</name>
        <dbReference type="ChEBI" id="CHEBI:29101"/>
        <note>structural</note>
    </ligand>
</feature>
<dbReference type="Pfam" id="PF02537">
    <property type="entry name" value="CRCB"/>
    <property type="match status" value="1"/>
</dbReference>
<feature type="transmembrane region" description="Helical" evidence="11">
    <location>
        <begin position="99"/>
        <end position="117"/>
    </location>
</feature>
<keyword evidence="6 11" id="KW-0406">Ion transport</keyword>
<evidence type="ECO:0000313" key="12">
    <source>
        <dbReference type="EMBL" id="KGF49548.1"/>
    </source>
</evidence>
<dbReference type="InterPro" id="IPR003691">
    <property type="entry name" value="FluC"/>
</dbReference>
<dbReference type="RefSeq" id="WP_036882917.1">
    <property type="nucleotide sequence ID" value="NZ_JRNR01000036.1"/>
</dbReference>
<keyword evidence="4 11" id="KW-0812">Transmembrane</keyword>
<gene>
    <name evidence="11" type="primary">fluC</name>
    <name evidence="11" type="synonym">crcB</name>
    <name evidence="12" type="ORF">HMPREF0654_04615</name>
</gene>
<keyword evidence="7 11" id="KW-0472">Membrane</keyword>
<evidence type="ECO:0000256" key="1">
    <source>
        <dbReference type="ARBA" id="ARBA00004651"/>
    </source>
</evidence>
<reference evidence="12 13" key="1">
    <citation type="submission" date="2014-07" db="EMBL/GenBank/DDBJ databases">
        <authorList>
            <person name="McCorrison J."/>
            <person name="Sanka R."/>
            <person name="Torralba M."/>
            <person name="Gillis M."/>
            <person name="Haft D.H."/>
            <person name="Methe B."/>
            <person name="Sutton G."/>
            <person name="Nelson K.E."/>
        </authorList>
    </citation>
    <scope>NUCLEOTIDE SEQUENCE [LARGE SCALE GENOMIC DNA]</scope>
    <source>
        <strain evidence="12 13">DNF00882</strain>
    </source>
</reference>
<dbReference type="AlphaFoldDB" id="A0A096AR34"/>
<evidence type="ECO:0000256" key="3">
    <source>
        <dbReference type="ARBA" id="ARBA00022519"/>
    </source>
</evidence>
<comment type="similarity">
    <text evidence="9 11">Belongs to the fluoride channel Fluc/FEX (TC 1.A.43) family.</text>
</comment>
<protein>
    <recommendedName>
        <fullName evidence="11">Fluoride-specific ion channel FluC</fullName>
    </recommendedName>
</protein>
<dbReference type="GO" id="GO:0005886">
    <property type="term" value="C:plasma membrane"/>
    <property type="evidence" value="ECO:0007669"/>
    <property type="project" value="UniProtKB-SubCell"/>
</dbReference>
<keyword evidence="8 11" id="KW-0407">Ion channel</keyword>
<comment type="catalytic activity">
    <reaction evidence="10">
        <text>fluoride(in) = fluoride(out)</text>
        <dbReference type="Rhea" id="RHEA:76159"/>
        <dbReference type="ChEBI" id="CHEBI:17051"/>
    </reaction>
    <physiologicalReaction direction="left-to-right" evidence="10">
        <dbReference type="Rhea" id="RHEA:76160"/>
    </physiologicalReaction>
</comment>
<comment type="caution">
    <text evidence="12">The sequence shown here is derived from an EMBL/GenBank/DDBJ whole genome shotgun (WGS) entry which is preliminary data.</text>
</comment>
<dbReference type="PANTHER" id="PTHR28259">
    <property type="entry name" value="FLUORIDE EXPORT PROTEIN 1-RELATED"/>
    <property type="match status" value="1"/>
</dbReference>
<keyword evidence="11" id="KW-0479">Metal-binding</keyword>
<dbReference type="Proteomes" id="UP000029538">
    <property type="component" value="Unassembled WGS sequence"/>
</dbReference>
<feature type="transmembrane region" description="Helical" evidence="11">
    <location>
        <begin position="37"/>
        <end position="55"/>
    </location>
</feature>
<proteinExistence type="inferred from homology"/>